<dbReference type="SUPFAM" id="SSF81383">
    <property type="entry name" value="F-box domain"/>
    <property type="match status" value="1"/>
</dbReference>
<dbReference type="Proteomes" id="UP001203297">
    <property type="component" value="Unassembled WGS sequence"/>
</dbReference>
<dbReference type="SMART" id="SM00256">
    <property type="entry name" value="FBOX"/>
    <property type="match status" value="1"/>
</dbReference>
<protein>
    <recommendedName>
        <fullName evidence="1">F-box domain-containing protein</fullName>
    </recommendedName>
</protein>
<dbReference type="Gene3D" id="1.20.1280.50">
    <property type="match status" value="1"/>
</dbReference>
<comment type="caution">
    <text evidence="2">The sequence shown here is derived from an EMBL/GenBank/DDBJ whole genome shotgun (WGS) entry which is preliminary data.</text>
</comment>
<keyword evidence="3" id="KW-1185">Reference proteome</keyword>
<name>A0AAD4LX31_9AGAM</name>
<dbReference type="PROSITE" id="PS50181">
    <property type="entry name" value="FBOX"/>
    <property type="match status" value="1"/>
</dbReference>
<dbReference type="InterPro" id="IPR001810">
    <property type="entry name" value="F-box_dom"/>
</dbReference>
<dbReference type="SUPFAM" id="SSF50978">
    <property type="entry name" value="WD40 repeat-like"/>
    <property type="match status" value="1"/>
</dbReference>
<evidence type="ECO:0000259" key="1">
    <source>
        <dbReference type="PROSITE" id="PS50181"/>
    </source>
</evidence>
<sequence>MINSTNNDDDLFQLLPDELVTKVLAILNYRDLASCMLVSKRMVHLVHNSSLLQYHLELGRSCMEDGPLNTLSIPERRERLQAYSNAWRTLRYSACIHLYSLDHRTYIMDIAPGGILTFISKTEAKVTFVRLPSNLRGIPMRQWEHSFPFIPHACTLDPSQDILVLLQQDGWRFHFFSLKTGEPHPLAAASSHLLFDHPPSYYRHRVIVQLVVAQNYVAALLPKYQLKVYDWKSGQTMLNITSNDIRSVALLPRNRILLASTRADDLIRDEGLDGLANSSVLAVYDLEQVHASRPHWGRRFPVAVFALELGHNVVPVDMALHYRLDIHSYSPEVAAPFFNAPMEQLVALQTSNLLKASDDRGDRRYEATRAFGIPLCHILLIPIAKLLSYLNAVDERRTRYIQWNDWGATGTRRVPEPHFSPLFRGALSGSRFIPLPESHSFIGIWDFSRSRAAHLRLRHSESVPCVQRDVALPIEIKGQVTAAISEDVIVICEACIIALSSFYCVRLVHTYCRVGIPSPVPLKTEYIFSFFRVLCCAS</sequence>
<evidence type="ECO:0000313" key="3">
    <source>
        <dbReference type="Proteomes" id="UP001203297"/>
    </source>
</evidence>
<dbReference type="InterPro" id="IPR036322">
    <property type="entry name" value="WD40_repeat_dom_sf"/>
</dbReference>
<organism evidence="2 3">
    <name type="scientific">Multifurca ochricompacta</name>
    <dbReference type="NCBI Taxonomy" id="376703"/>
    <lineage>
        <taxon>Eukaryota</taxon>
        <taxon>Fungi</taxon>
        <taxon>Dikarya</taxon>
        <taxon>Basidiomycota</taxon>
        <taxon>Agaricomycotina</taxon>
        <taxon>Agaricomycetes</taxon>
        <taxon>Russulales</taxon>
        <taxon>Russulaceae</taxon>
        <taxon>Multifurca</taxon>
    </lineage>
</organism>
<gene>
    <name evidence="2" type="ORF">B0F90DRAFT_221443</name>
</gene>
<dbReference type="AlphaFoldDB" id="A0AAD4LX31"/>
<dbReference type="Pfam" id="PF00646">
    <property type="entry name" value="F-box"/>
    <property type="match status" value="1"/>
</dbReference>
<proteinExistence type="predicted"/>
<dbReference type="EMBL" id="WTXG01000110">
    <property type="protein sequence ID" value="KAI0292830.1"/>
    <property type="molecule type" value="Genomic_DNA"/>
</dbReference>
<accession>A0AAD4LX31</accession>
<evidence type="ECO:0000313" key="2">
    <source>
        <dbReference type="EMBL" id="KAI0292830.1"/>
    </source>
</evidence>
<feature type="domain" description="F-box" evidence="1">
    <location>
        <begin position="9"/>
        <end position="55"/>
    </location>
</feature>
<dbReference type="InterPro" id="IPR036047">
    <property type="entry name" value="F-box-like_dom_sf"/>
</dbReference>
<reference evidence="2" key="1">
    <citation type="journal article" date="2022" name="New Phytol.">
        <title>Evolutionary transition to the ectomycorrhizal habit in the genomes of a hyperdiverse lineage of mushroom-forming fungi.</title>
        <authorList>
            <person name="Looney B."/>
            <person name="Miyauchi S."/>
            <person name="Morin E."/>
            <person name="Drula E."/>
            <person name="Courty P.E."/>
            <person name="Kohler A."/>
            <person name="Kuo A."/>
            <person name="LaButti K."/>
            <person name="Pangilinan J."/>
            <person name="Lipzen A."/>
            <person name="Riley R."/>
            <person name="Andreopoulos W."/>
            <person name="He G."/>
            <person name="Johnson J."/>
            <person name="Nolan M."/>
            <person name="Tritt A."/>
            <person name="Barry K.W."/>
            <person name="Grigoriev I.V."/>
            <person name="Nagy L.G."/>
            <person name="Hibbett D."/>
            <person name="Henrissat B."/>
            <person name="Matheny P.B."/>
            <person name="Labbe J."/>
            <person name="Martin F.M."/>
        </authorList>
    </citation>
    <scope>NUCLEOTIDE SEQUENCE</scope>
    <source>
        <strain evidence="2">BPL690</strain>
    </source>
</reference>